<evidence type="ECO:0000313" key="3">
    <source>
        <dbReference type="Proteomes" id="UP000678393"/>
    </source>
</evidence>
<feature type="coiled-coil region" evidence="1">
    <location>
        <begin position="226"/>
        <end position="253"/>
    </location>
</feature>
<dbReference type="Proteomes" id="UP000678393">
    <property type="component" value="Unassembled WGS sequence"/>
</dbReference>
<comment type="caution">
    <text evidence="2">The sequence shown here is derived from an EMBL/GenBank/DDBJ whole genome shotgun (WGS) entry which is preliminary data.</text>
</comment>
<evidence type="ECO:0000313" key="2">
    <source>
        <dbReference type="EMBL" id="CAG5136859.1"/>
    </source>
</evidence>
<feature type="non-terminal residue" evidence="2">
    <location>
        <position position="1"/>
    </location>
</feature>
<dbReference type="InterPro" id="IPR031809">
    <property type="entry name" value="CCDC158"/>
</dbReference>
<reference evidence="2" key="1">
    <citation type="submission" date="2021-04" db="EMBL/GenBank/DDBJ databases">
        <authorList>
            <consortium name="Molecular Ecology Group"/>
        </authorList>
    </citation>
    <scope>NUCLEOTIDE SEQUENCE</scope>
</reference>
<dbReference type="PANTHER" id="PTHR47615:SF1">
    <property type="entry name" value="COILED-COIL DOMAIN-CONTAINING PROTEIN 158"/>
    <property type="match status" value="1"/>
</dbReference>
<keyword evidence="3" id="KW-1185">Reference proteome</keyword>
<dbReference type="AlphaFoldDB" id="A0A8S4A4X1"/>
<dbReference type="EMBL" id="CAJHNH020008581">
    <property type="protein sequence ID" value="CAG5136859.1"/>
    <property type="molecule type" value="Genomic_DNA"/>
</dbReference>
<organism evidence="2 3">
    <name type="scientific">Candidula unifasciata</name>
    <dbReference type="NCBI Taxonomy" id="100452"/>
    <lineage>
        <taxon>Eukaryota</taxon>
        <taxon>Metazoa</taxon>
        <taxon>Spiralia</taxon>
        <taxon>Lophotrochozoa</taxon>
        <taxon>Mollusca</taxon>
        <taxon>Gastropoda</taxon>
        <taxon>Heterobranchia</taxon>
        <taxon>Euthyneura</taxon>
        <taxon>Panpulmonata</taxon>
        <taxon>Eupulmonata</taxon>
        <taxon>Stylommatophora</taxon>
        <taxon>Helicina</taxon>
        <taxon>Helicoidea</taxon>
        <taxon>Geomitridae</taxon>
        <taxon>Candidula</taxon>
    </lineage>
</organism>
<name>A0A8S4A4X1_9EUPU</name>
<evidence type="ECO:0000256" key="1">
    <source>
        <dbReference type="SAM" id="Coils"/>
    </source>
</evidence>
<gene>
    <name evidence="2" type="ORF">CUNI_LOCUS22417</name>
</gene>
<dbReference type="PANTHER" id="PTHR47615">
    <property type="entry name" value="COILED-COIL DOMAIN-CONTAINING PROTEIN 158"/>
    <property type="match status" value="1"/>
</dbReference>
<protein>
    <submittedName>
        <fullName evidence="2">Uncharacterized protein</fullName>
    </submittedName>
</protein>
<accession>A0A8S4A4X1</accession>
<proteinExistence type="predicted"/>
<keyword evidence="1" id="KW-0175">Coiled coil</keyword>
<sequence>MEVCKDGISHTTIHEDNTTASQVTVSTFSGGRTSSFEALINIDDALLETDRNIKTFDIHNRPSLSDFAEKIRLLEIEGNKLREATVSSLGHVNGYSFDINNFEIPKIQSPSLDSLSALIDISAEQRFISDLRTQLEKQSKETERLQKQLGDVSTLCSTSTSLHSSSQNLCPNFDHNMGSVGNNAFIYHSCGPEKLAFSVVPNSELRQSLSCRNFDYEPPPHLQRSLKESQEHIMDLRQKLQELTESSEQQKRQFSRTVEDLRTKLHDTMLNRDTVLELRQKESNSQGLLINKLQSSFTQLQEKYTLQEETLASVSKKLDFYNQNDYEMEAALSQIRNILVEREKKRGQPYFEAEPATSQSATMLAHTFENCLQELDHLISVKTGRVSELEADVNEIKRHSAEREKALAKEYQEMLKKEVDDVAKKITELHAEHGQTITDLTESLAVAKQQVTALQNQLETNETISQHNIQAKEMEIRDLQDRIDELEADHMKAKALWHEKLIEAKHDQVATERLRQALELSLDQVQRELIETKAEKNELMRSEAALNSQIEDFQSLASRYENDLETERDRIQQQRKREEDLRSQRLEKMLEVVKQECSATVSDRVASAEKFERDRYLDQLNSLSSQLSTMTESCNKLTTEKQMAQSETADLRSQVEELRLKLEKTRSQLESVSAERLNLNSLLEEKQENLDRQQKEKDCYLKMVEQQADEVTELKEAVDRLKAQLDEKEKFFSTLSQQSSNINHLMEVNARANENIKEEREKLALALKDKDSQVEMLKVSQNMLHKKLKTRDRRMKDLEDERLKITEELATKNQELELLQQEKENIFKELKESRIEVANWMSRRDLLKKEVVRGRALHAKEINKLQTKLKEYEQGYRLSQRALRSKDMTDHRAVKFADKIQKEMTVKRSEVDQLLSKLHNLEDNLEAVTK</sequence>
<feature type="coiled-coil region" evidence="1">
    <location>
        <begin position="634"/>
        <end position="924"/>
    </location>
</feature>
<feature type="coiled-coil region" evidence="1">
    <location>
        <begin position="401"/>
        <end position="596"/>
    </location>
</feature>
<dbReference type="Pfam" id="PF15921">
    <property type="entry name" value="CCDC158"/>
    <property type="match status" value="1"/>
</dbReference>
<dbReference type="OrthoDB" id="10072099at2759"/>